<evidence type="ECO:0000256" key="1">
    <source>
        <dbReference type="SAM" id="MobiDB-lite"/>
    </source>
</evidence>
<feature type="compositionally biased region" description="Polar residues" evidence="1">
    <location>
        <begin position="21"/>
        <end position="32"/>
    </location>
</feature>
<organism evidence="2">
    <name type="scientific">Cyprideis torosa</name>
    <dbReference type="NCBI Taxonomy" id="163714"/>
    <lineage>
        <taxon>Eukaryota</taxon>
        <taxon>Metazoa</taxon>
        <taxon>Ecdysozoa</taxon>
        <taxon>Arthropoda</taxon>
        <taxon>Crustacea</taxon>
        <taxon>Oligostraca</taxon>
        <taxon>Ostracoda</taxon>
        <taxon>Podocopa</taxon>
        <taxon>Podocopida</taxon>
        <taxon>Cytherocopina</taxon>
        <taxon>Cytheroidea</taxon>
        <taxon>Cytherideidae</taxon>
        <taxon>Cyprideis</taxon>
    </lineage>
</organism>
<gene>
    <name evidence="2" type="ORF">CTOB1V02_LOCUS14446</name>
</gene>
<feature type="compositionally biased region" description="Basic residues" evidence="1">
    <location>
        <begin position="193"/>
        <end position="220"/>
    </location>
</feature>
<sequence length="416" mass="47900">FEEVLRRNPQPSPKRLKRRLASQNLSVESPNAWQPLRRRNSVRRSQFYDPLDDNEEESNSEEDTTSSSPPPRAPAFGGEADVLSWSYEGQDPVPHSVNICRPHRRNSWYRHSYPFANEEDIIPSDELDFFLDAPVEQSLPPQRPKKPRTSGKSSGQRKSASSKNSRTKKKSKNSWIRLRRGGKQRTSNTKSRNPSRRQAHSKSKSSPKRNRKKSYRKSKTARNSSGAQPHLKQEDNDSSQEDLDVFLVKGSSSSSPSLTSSSSEVVRGVLYDIKVKKFQRSPALPPQFWWEDFTNPPHYPVHCRRHKRAGGQTPSRSHFFKGSSEKKTQRRKQLSHLDDLDEIVDNLKEYTDPTCFKDPLFDEKVEVGALEVREHQTRSPNLTPSEPEFRRELPKLEKQDPVLQKTNDKSDESYKG</sequence>
<feature type="region of interest" description="Disordered" evidence="1">
    <location>
        <begin position="132"/>
        <end position="239"/>
    </location>
</feature>
<feature type="region of interest" description="Disordered" evidence="1">
    <location>
        <begin position="371"/>
        <end position="416"/>
    </location>
</feature>
<feature type="non-terminal residue" evidence="2">
    <location>
        <position position="1"/>
    </location>
</feature>
<accession>A0A7R8WSX8</accession>
<feature type="compositionally biased region" description="Acidic residues" evidence="1">
    <location>
        <begin position="50"/>
        <end position="64"/>
    </location>
</feature>
<feature type="compositionally biased region" description="Basic residues" evidence="1">
    <location>
        <begin position="165"/>
        <end position="183"/>
    </location>
</feature>
<feature type="region of interest" description="Disordered" evidence="1">
    <location>
        <begin position="307"/>
        <end position="332"/>
    </location>
</feature>
<proteinExistence type="predicted"/>
<dbReference type="EMBL" id="OB680576">
    <property type="protein sequence ID" value="CAD7236631.1"/>
    <property type="molecule type" value="Genomic_DNA"/>
</dbReference>
<reference evidence="2" key="1">
    <citation type="submission" date="2020-11" db="EMBL/GenBank/DDBJ databases">
        <authorList>
            <person name="Tran Van P."/>
        </authorList>
    </citation>
    <scope>NUCLEOTIDE SEQUENCE</scope>
</reference>
<dbReference type="AlphaFoldDB" id="A0A7R8WSX8"/>
<protein>
    <submittedName>
        <fullName evidence="2">Uncharacterized protein</fullName>
    </submittedName>
</protein>
<feature type="region of interest" description="Disordered" evidence="1">
    <location>
        <begin position="1"/>
        <end position="100"/>
    </location>
</feature>
<evidence type="ECO:0000313" key="2">
    <source>
        <dbReference type="EMBL" id="CAD7236631.1"/>
    </source>
</evidence>
<name>A0A7R8WSX8_9CRUS</name>
<feature type="non-terminal residue" evidence="2">
    <location>
        <position position="416"/>
    </location>
</feature>
<feature type="compositionally biased region" description="Basic and acidic residues" evidence="1">
    <location>
        <begin position="387"/>
        <end position="416"/>
    </location>
</feature>